<comment type="caution">
    <text evidence="1">The sequence shown here is derived from an EMBL/GenBank/DDBJ whole genome shotgun (WGS) entry which is preliminary data.</text>
</comment>
<dbReference type="EMBL" id="LAZR01049653">
    <property type="protein sequence ID" value="KKK89134.1"/>
    <property type="molecule type" value="Genomic_DNA"/>
</dbReference>
<proteinExistence type="predicted"/>
<gene>
    <name evidence="1" type="ORF">LCGC14_2736170</name>
</gene>
<name>A0A0F9BEP7_9ZZZZ</name>
<accession>A0A0F9BEP7</accession>
<dbReference type="AlphaFoldDB" id="A0A0F9BEP7"/>
<organism evidence="1">
    <name type="scientific">marine sediment metagenome</name>
    <dbReference type="NCBI Taxonomy" id="412755"/>
    <lineage>
        <taxon>unclassified sequences</taxon>
        <taxon>metagenomes</taxon>
        <taxon>ecological metagenomes</taxon>
    </lineage>
</organism>
<protein>
    <submittedName>
        <fullName evidence="1">Uncharacterized protein</fullName>
    </submittedName>
</protein>
<reference evidence="1" key="1">
    <citation type="journal article" date="2015" name="Nature">
        <title>Complex archaea that bridge the gap between prokaryotes and eukaryotes.</title>
        <authorList>
            <person name="Spang A."/>
            <person name="Saw J.H."/>
            <person name="Jorgensen S.L."/>
            <person name="Zaremba-Niedzwiedzka K."/>
            <person name="Martijn J."/>
            <person name="Lind A.E."/>
            <person name="van Eijk R."/>
            <person name="Schleper C."/>
            <person name="Guy L."/>
            <person name="Ettema T.J."/>
        </authorList>
    </citation>
    <scope>NUCLEOTIDE SEQUENCE</scope>
</reference>
<sequence>MKNVTGQAKITKGQIQIIDKDSLDIFKQSRHEGDRLRFTFETWQDKRSEEAHRYFHALRDAYSAVQLIAKPYAKIELKYFWGVYIQYNDDFIPPIWVGRFASYPAEGAFVRIYFFKSILVYTVKEMNLIIEGTIKSCIDVGADIEELIQDYKEQRKK</sequence>
<evidence type="ECO:0000313" key="1">
    <source>
        <dbReference type="EMBL" id="KKK89134.1"/>
    </source>
</evidence>